<feature type="compositionally biased region" description="Acidic residues" evidence="2">
    <location>
        <begin position="194"/>
        <end position="206"/>
    </location>
</feature>
<feature type="compositionally biased region" description="Basic and acidic residues" evidence="2">
    <location>
        <begin position="224"/>
        <end position="234"/>
    </location>
</feature>
<evidence type="ECO:0000256" key="2">
    <source>
        <dbReference type="SAM" id="MobiDB-lite"/>
    </source>
</evidence>
<dbReference type="PROSITE" id="PS50089">
    <property type="entry name" value="ZF_RING_2"/>
    <property type="match status" value="1"/>
</dbReference>
<name>A0A176WNX9_MARPO</name>
<comment type="caution">
    <text evidence="4">The sequence shown here is derived from an EMBL/GenBank/DDBJ whole genome shotgun (WGS) entry which is preliminary data.</text>
</comment>
<dbReference type="InterPro" id="IPR043312">
    <property type="entry name" value="AtBBR-like"/>
</dbReference>
<evidence type="ECO:0000259" key="3">
    <source>
        <dbReference type="PROSITE" id="PS50089"/>
    </source>
</evidence>
<keyword evidence="1" id="KW-0862">Zinc</keyword>
<accession>A0A176WNX9</accession>
<dbReference type="AlphaFoldDB" id="A0A176WNX9"/>
<gene>
    <name evidence="4" type="ORF">AXG93_1593s1440</name>
</gene>
<evidence type="ECO:0000313" key="4">
    <source>
        <dbReference type="EMBL" id="OAE34185.1"/>
    </source>
</evidence>
<organism evidence="4 5">
    <name type="scientific">Marchantia polymorpha subsp. ruderalis</name>
    <dbReference type="NCBI Taxonomy" id="1480154"/>
    <lineage>
        <taxon>Eukaryota</taxon>
        <taxon>Viridiplantae</taxon>
        <taxon>Streptophyta</taxon>
        <taxon>Embryophyta</taxon>
        <taxon>Marchantiophyta</taxon>
        <taxon>Marchantiopsida</taxon>
        <taxon>Marchantiidae</taxon>
        <taxon>Marchantiales</taxon>
        <taxon>Marchantiaceae</taxon>
        <taxon>Marchantia</taxon>
    </lineage>
</organism>
<protein>
    <recommendedName>
        <fullName evidence="3">RING-type domain-containing protein</fullName>
    </recommendedName>
</protein>
<keyword evidence="5" id="KW-1185">Reference proteome</keyword>
<feature type="region of interest" description="Disordered" evidence="2">
    <location>
        <begin position="181"/>
        <end position="241"/>
    </location>
</feature>
<keyword evidence="1" id="KW-0479">Metal-binding</keyword>
<dbReference type="SMART" id="SM00184">
    <property type="entry name" value="RING"/>
    <property type="match status" value="1"/>
</dbReference>
<reference evidence="4" key="1">
    <citation type="submission" date="2016-03" db="EMBL/GenBank/DDBJ databases">
        <title>Mechanisms controlling the formation of the plant cell surface in tip-growing cells are functionally conserved among land plants.</title>
        <authorList>
            <person name="Honkanen S."/>
            <person name="Jones V.A."/>
            <person name="Morieri G."/>
            <person name="Champion C."/>
            <person name="Hetherington A.J."/>
            <person name="Kelly S."/>
            <person name="Saint-Marcoux D."/>
            <person name="Proust H."/>
            <person name="Prescott H."/>
            <person name="Dolan L."/>
        </authorList>
    </citation>
    <scope>NUCLEOTIDE SEQUENCE [LARGE SCALE GENOMIC DNA]</scope>
    <source>
        <tissue evidence="4">Whole gametophyte</tissue>
    </source>
</reference>
<dbReference type="FunFam" id="3.30.40.10:FF:000417">
    <property type="entry name" value="E3 ubiquitin ligase BIG BROTHER-related"/>
    <property type="match status" value="1"/>
</dbReference>
<dbReference type="SUPFAM" id="SSF57850">
    <property type="entry name" value="RING/U-box"/>
    <property type="match status" value="1"/>
</dbReference>
<dbReference type="Proteomes" id="UP000077202">
    <property type="component" value="Unassembled WGS sequence"/>
</dbReference>
<evidence type="ECO:0000313" key="5">
    <source>
        <dbReference type="Proteomes" id="UP000077202"/>
    </source>
</evidence>
<dbReference type="GO" id="GO:0008270">
    <property type="term" value="F:zinc ion binding"/>
    <property type="evidence" value="ECO:0007669"/>
    <property type="project" value="UniProtKB-KW"/>
</dbReference>
<dbReference type="Gene3D" id="3.30.40.10">
    <property type="entry name" value="Zinc/RING finger domain, C3HC4 (zinc finger)"/>
    <property type="match status" value="1"/>
</dbReference>
<sequence>MCVSGFSFASDAALWGCFSFKGSASKSSSKEVVAAAAAGSKSAQIRASSLCEAATLQEAIMEKVRADDLCQIADRSEKKLVAAEKESAREVLLDKKKAVEACATDNAENTQPNERENSATAPLEESSAVGETTTTEAVAGPASTNSRKTPFTSLSQVDADLALARALQEQERAYMLLRMGGESSDFDSSGSGSYDEEGEDDFEDDFGGQQVEGESRSQWQGSRNSDEEGTREDVDGTLYDDDEAYARALQDKEDRETTAMLALAGIHVQGFHDWESAEYETESETSQDMWQDMDPDNMSYEELVALGEAVGTQNKGLSAEAIAALPSSSYVPDKRSSSCGTEQCVICRLEYEEDDVMSTLPCKHLYHSDCIQQWLQINKVCPVCNKEVSAVNDDK</sequence>
<dbReference type="PANTHER" id="PTHR47530">
    <property type="entry name" value="E3 UBIQUITIN LIGASE BIG BROTHER-RELATED"/>
    <property type="match status" value="1"/>
</dbReference>
<dbReference type="Pfam" id="PF13639">
    <property type="entry name" value="zf-RING_2"/>
    <property type="match status" value="1"/>
</dbReference>
<dbReference type="PANTHER" id="PTHR47530:SF4">
    <property type="entry name" value="E3 UBIQUITIN LIGASE BIG BROTHER-RELATED"/>
    <property type="match status" value="1"/>
</dbReference>
<feature type="compositionally biased region" description="Low complexity" evidence="2">
    <location>
        <begin position="124"/>
        <end position="142"/>
    </location>
</feature>
<dbReference type="EMBL" id="LVLJ01000445">
    <property type="protein sequence ID" value="OAE34185.1"/>
    <property type="molecule type" value="Genomic_DNA"/>
</dbReference>
<dbReference type="InterPro" id="IPR013083">
    <property type="entry name" value="Znf_RING/FYVE/PHD"/>
</dbReference>
<feature type="domain" description="RING-type" evidence="3">
    <location>
        <begin position="344"/>
        <end position="385"/>
    </location>
</feature>
<feature type="compositionally biased region" description="Low complexity" evidence="2">
    <location>
        <begin position="181"/>
        <end position="193"/>
    </location>
</feature>
<keyword evidence="1" id="KW-0863">Zinc-finger</keyword>
<proteinExistence type="predicted"/>
<dbReference type="InterPro" id="IPR001841">
    <property type="entry name" value="Znf_RING"/>
</dbReference>
<feature type="region of interest" description="Disordered" evidence="2">
    <location>
        <begin position="103"/>
        <end position="151"/>
    </location>
</feature>
<evidence type="ECO:0000256" key="1">
    <source>
        <dbReference type="PROSITE-ProRule" id="PRU00175"/>
    </source>
</evidence>